<organism evidence="1 2">
    <name type="scientific">Candidatus Collierbacteria bacterium CG1_02_44_10</name>
    <dbReference type="NCBI Taxonomy" id="1805087"/>
    <lineage>
        <taxon>Bacteria</taxon>
        <taxon>Candidatus Collieribacteriota</taxon>
    </lineage>
</organism>
<dbReference type="AlphaFoldDB" id="A0A1J4RTG9"/>
<name>A0A1J4RTG9_9BACT</name>
<comment type="caution">
    <text evidence="1">The sequence shown here is derived from an EMBL/GenBank/DDBJ whole genome shotgun (WGS) entry which is preliminary data.</text>
</comment>
<reference evidence="1 2" key="1">
    <citation type="journal article" date="2016" name="Environ. Microbiol.">
        <title>Genomic resolution of a cold subsurface aquifer community provides metabolic insights for novel microbes adapted to high CO concentrations.</title>
        <authorList>
            <person name="Probst A.J."/>
            <person name="Castelle C.J."/>
            <person name="Singh A."/>
            <person name="Brown C.T."/>
            <person name="Anantharaman K."/>
            <person name="Sharon I."/>
            <person name="Hug L.A."/>
            <person name="Burstein D."/>
            <person name="Emerson J.B."/>
            <person name="Thomas B.C."/>
            <person name="Banfield J.F."/>
        </authorList>
    </citation>
    <scope>NUCLEOTIDE SEQUENCE [LARGE SCALE GENOMIC DNA]</scope>
    <source>
        <strain evidence="1">CG1_02_44_10</strain>
    </source>
</reference>
<evidence type="ECO:0000313" key="1">
    <source>
        <dbReference type="EMBL" id="OIN90344.1"/>
    </source>
</evidence>
<evidence type="ECO:0000313" key="2">
    <source>
        <dbReference type="Proteomes" id="UP000182345"/>
    </source>
</evidence>
<dbReference type="Proteomes" id="UP000182345">
    <property type="component" value="Unassembled WGS sequence"/>
</dbReference>
<gene>
    <name evidence="1" type="ORF">AUJ42_03165</name>
</gene>
<accession>A0A1J4RTG9</accession>
<dbReference type="EMBL" id="MNUK01000073">
    <property type="protein sequence ID" value="OIN90344.1"/>
    <property type="molecule type" value="Genomic_DNA"/>
</dbReference>
<protein>
    <submittedName>
        <fullName evidence="1">Uncharacterized protein</fullName>
    </submittedName>
</protein>
<sequence>MTVNHAVEQGEIVVLKKGNTARVQLKATDLSVDGLTGAYRKSKAVFEPLRADGEASGHRISTVVKIADLDYVHHLFGDERHDQTDAERYYERWKFLKSIGIPVVSSMRVIDDDRVLMGNMMVDGGQFIGKDTYWWCEPSKRKREETGRLTEEEKLFLNIDPTLIKEEIKRIFDIAWKNGVLLPDSDEEFTVLVKPTGEWTVMVKDCGTLRWIPEDMKNDHMRDSLRKGLTDRVDKIRNELSRHNKHL</sequence>
<proteinExistence type="predicted"/>